<dbReference type="PROSITE" id="PS51671">
    <property type="entry name" value="ACT"/>
    <property type="match status" value="1"/>
</dbReference>
<dbReference type="PANTHER" id="PTHR40099">
    <property type="entry name" value="ACETOLACTATE SYNTHASE, SMALL SUBUNIT"/>
    <property type="match status" value="1"/>
</dbReference>
<dbReference type="PANTHER" id="PTHR40099:SF1">
    <property type="entry name" value="ACETOLACTATE SYNTHASE, SMALL SUBUNIT"/>
    <property type="match status" value="1"/>
</dbReference>
<dbReference type="EMBL" id="MT631474">
    <property type="protein sequence ID" value="QNO51639.1"/>
    <property type="molecule type" value="Genomic_DNA"/>
</dbReference>
<feature type="domain" description="ACT" evidence="1">
    <location>
        <begin position="4"/>
        <end position="81"/>
    </location>
</feature>
<protein>
    <recommendedName>
        <fullName evidence="1">ACT domain-containing protein</fullName>
    </recommendedName>
</protein>
<dbReference type="InterPro" id="IPR002912">
    <property type="entry name" value="ACT_dom"/>
</dbReference>
<accession>A0A7G9YUF5</accession>
<name>A0A7G9YUF5_9EURY</name>
<evidence type="ECO:0000313" key="2">
    <source>
        <dbReference type="EMBL" id="QNO51639.1"/>
    </source>
</evidence>
<dbReference type="Pfam" id="PF19571">
    <property type="entry name" value="ACT_8"/>
    <property type="match status" value="1"/>
</dbReference>
<reference evidence="2" key="1">
    <citation type="submission" date="2020-06" db="EMBL/GenBank/DDBJ databases">
        <title>Unique genomic features of the anaerobic methanotrophic archaea.</title>
        <authorList>
            <person name="Chadwick G.L."/>
            <person name="Skennerton C.T."/>
            <person name="Laso-Perez R."/>
            <person name="Leu A.O."/>
            <person name="Speth D.R."/>
            <person name="Yu H."/>
            <person name="Morgan-Lang C."/>
            <person name="Hatzenpichler R."/>
            <person name="Goudeau D."/>
            <person name="Malmstrom R."/>
            <person name="Brazelton W.J."/>
            <person name="Woyke T."/>
            <person name="Hallam S.J."/>
            <person name="Tyson G.W."/>
            <person name="Wegener G."/>
            <person name="Boetius A."/>
            <person name="Orphan V."/>
        </authorList>
    </citation>
    <scope>NUCLEOTIDE SEQUENCE</scope>
</reference>
<dbReference type="InterPro" id="IPR045865">
    <property type="entry name" value="ACT-like_dom_sf"/>
</dbReference>
<gene>
    <name evidence="2" type="ORF">JFJFMGFI_00038</name>
</gene>
<sequence length="142" mass="15624">MVKQLNVFSENRPGKLEKITGVLADANVNIMAMKISSEDEYGVFQFIVDDPEKGFRAFKQAGITVSLKEVLAVGVANKSGSLHHMLSILRKDDINVEDCYGFVVESEKKAIIVMEVADSTAAGKILERHGYRLIGSSELYSL</sequence>
<organism evidence="2">
    <name type="scientific">Candidatus Methanophagaceae archaeon ANME-1 ERB6</name>
    <dbReference type="NCBI Taxonomy" id="2759912"/>
    <lineage>
        <taxon>Archaea</taxon>
        <taxon>Methanobacteriati</taxon>
        <taxon>Methanobacteriota</taxon>
        <taxon>Stenosarchaea group</taxon>
        <taxon>Methanomicrobia</taxon>
        <taxon>Candidatus Methanophagales</taxon>
        <taxon>Candidatus Methanophagaceae</taxon>
    </lineage>
</organism>
<evidence type="ECO:0000259" key="1">
    <source>
        <dbReference type="PROSITE" id="PS51671"/>
    </source>
</evidence>
<proteinExistence type="predicted"/>
<dbReference type="SUPFAM" id="SSF55021">
    <property type="entry name" value="ACT-like"/>
    <property type="match status" value="2"/>
</dbReference>
<dbReference type="AlphaFoldDB" id="A0A7G9YUF5"/>
<dbReference type="CDD" id="cd04882">
    <property type="entry name" value="ACT_Bt0572_2"/>
    <property type="match status" value="1"/>
</dbReference>
<dbReference type="Gene3D" id="3.30.2130.10">
    <property type="entry name" value="VC0802-like"/>
    <property type="match status" value="1"/>
</dbReference>
<dbReference type="InterPro" id="IPR045739">
    <property type="entry name" value="ACT_dom_pair"/>
</dbReference>